<dbReference type="CDD" id="cd02908">
    <property type="entry name" value="Macro_OAADPr_deacetylase"/>
    <property type="match status" value="1"/>
</dbReference>
<gene>
    <name evidence="3" type="ORF">C6Y14_43335</name>
</gene>
<name>A0A2P8PT93_9ACTN</name>
<dbReference type="SUPFAM" id="SSF52949">
    <property type="entry name" value="Macro domain-like"/>
    <property type="match status" value="1"/>
</dbReference>
<dbReference type="Gene3D" id="3.40.220.10">
    <property type="entry name" value="Leucine Aminopeptidase, subunit E, domain 1"/>
    <property type="match status" value="1"/>
</dbReference>
<sequence length="385" mass="41407">MAACRSAYLSHLRPFTYLLDPSRSHSSRHVPTARRATVHPTPTPTPPPLPLNLPLPLPVYRAAIALDEPFRPDAGHDTDDRAADLVREALGLLGDDPTAMRAGLRPGAADRLDDAAARRLLRAVLTVRQPAPLPTRAARVLDALLTGERLARDTTDAASLPTVRDTLPHAAYRAADRTVLWQGDLTTLGADAVVNAANSALLGCFRPMHRCIDNALHAAAGPRLRDDCHAIMSLQGHPEPTGTAKITRGYHLPARYVLHTVGPIVDGPVLPQHQQALAASYRACLDLAAEVGNIRGVAFCGISTGVFGYPKTPAARIALDTVAEWLDLHPERLDRVIFNVYADDDLAAYVQALTEGTQPRCPSPASTWKPPPKRYAHGSTRPSAS</sequence>
<comment type="caution">
    <text evidence="3">The sequence shown here is derived from an EMBL/GenBank/DDBJ whole genome shotgun (WGS) entry which is preliminary data.</text>
</comment>
<accession>A0A2P8PT93</accession>
<evidence type="ECO:0000313" key="4">
    <source>
        <dbReference type="Proteomes" id="UP000240429"/>
    </source>
</evidence>
<dbReference type="EMBL" id="PYBJ01000045">
    <property type="protein sequence ID" value="PSM37215.1"/>
    <property type="molecule type" value="Genomic_DNA"/>
</dbReference>
<feature type="region of interest" description="Disordered" evidence="1">
    <location>
        <begin position="20"/>
        <end position="51"/>
    </location>
</feature>
<dbReference type="PROSITE" id="PS51154">
    <property type="entry name" value="MACRO"/>
    <property type="match status" value="1"/>
</dbReference>
<evidence type="ECO:0000259" key="2">
    <source>
        <dbReference type="PROSITE" id="PS51154"/>
    </source>
</evidence>
<protein>
    <submittedName>
        <fullName evidence="3">Appr-1-p processing protein</fullName>
    </submittedName>
</protein>
<organism evidence="3 4">
    <name type="scientific">Streptomyces dioscori</name>
    <dbReference type="NCBI Taxonomy" id="2109333"/>
    <lineage>
        <taxon>Bacteria</taxon>
        <taxon>Bacillati</taxon>
        <taxon>Actinomycetota</taxon>
        <taxon>Actinomycetes</taxon>
        <taxon>Kitasatosporales</taxon>
        <taxon>Streptomycetaceae</taxon>
        <taxon>Streptomyces</taxon>
        <taxon>Streptomyces aurantiacus group</taxon>
    </lineage>
</organism>
<dbReference type="PANTHER" id="PTHR11106">
    <property type="entry name" value="GANGLIOSIDE INDUCED DIFFERENTIATION ASSOCIATED PROTEIN 2-RELATED"/>
    <property type="match status" value="1"/>
</dbReference>
<dbReference type="NCBIfam" id="NF003163">
    <property type="entry name" value="PRK04143.1"/>
    <property type="match status" value="1"/>
</dbReference>
<dbReference type="Pfam" id="PF01661">
    <property type="entry name" value="Macro"/>
    <property type="match status" value="1"/>
</dbReference>
<dbReference type="OrthoDB" id="6194521at2"/>
<dbReference type="InterPro" id="IPR002589">
    <property type="entry name" value="Macro_dom"/>
</dbReference>
<dbReference type="InterPro" id="IPR043472">
    <property type="entry name" value="Macro_dom-like"/>
</dbReference>
<evidence type="ECO:0000313" key="3">
    <source>
        <dbReference type="EMBL" id="PSM37215.1"/>
    </source>
</evidence>
<feature type="domain" description="Macro" evidence="2">
    <location>
        <begin position="165"/>
        <end position="357"/>
    </location>
</feature>
<dbReference type="SMART" id="SM00506">
    <property type="entry name" value="A1pp"/>
    <property type="match status" value="1"/>
</dbReference>
<feature type="region of interest" description="Disordered" evidence="1">
    <location>
        <begin position="357"/>
        <end position="385"/>
    </location>
</feature>
<dbReference type="Proteomes" id="UP000240429">
    <property type="component" value="Unassembled WGS sequence"/>
</dbReference>
<reference evidence="3 4" key="1">
    <citation type="submission" date="2018-03" db="EMBL/GenBank/DDBJ databases">
        <title>Streptomyces dioscori sp. nov., a novel endophytic actinobacterium isolated from bulbil of Dioscorea bulbifera L.</title>
        <authorList>
            <person name="Zhikuan W."/>
        </authorList>
    </citation>
    <scope>NUCLEOTIDE SEQUENCE [LARGE SCALE GENOMIC DNA]</scope>
    <source>
        <strain evidence="3 4">A217</strain>
    </source>
</reference>
<dbReference type="PANTHER" id="PTHR11106:SF27">
    <property type="entry name" value="MACRO DOMAIN-CONTAINING PROTEIN"/>
    <property type="match status" value="1"/>
</dbReference>
<feature type="compositionally biased region" description="Pro residues" evidence="1">
    <location>
        <begin position="41"/>
        <end position="51"/>
    </location>
</feature>
<keyword evidence="4" id="KW-1185">Reference proteome</keyword>
<evidence type="ECO:0000256" key="1">
    <source>
        <dbReference type="SAM" id="MobiDB-lite"/>
    </source>
</evidence>
<proteinExistence type="predicted"/>
<dbReference type="AlphaFoldDB" id="A0A2P8PT93"/>